<protein>
    <submittedName>
        <fullName evidence="1">Uncharacterized protein</fullName>
    </submittedName>
</protein>
<reference evidence="2" key="1">
    <citation type="submission" date="2016-04" db="EMBL/GenBank/DDBJ databases">
        <title>Cephalotus genome sequencing.</title>
        <authorList>
            <person name="Fukushima K."/>
            <person name="Hasebe M."/>
            <person name="Fang X."/>
        </authorList>
    </citation>
    <scope>NUCLEOTIDE SEQUENCE [LARGE SCALE GENOMIC DNA]</scope>
    <source>
        <strain evidence="2">cv. St1</strain>
    </source>
</reference>
<comment type="caution">
    <text evidence="1">The sequence shown here is derived from an EMBL/GenBank/DDBJ whole genome shotgun (WGS) entry which is preliminary data.</text>
</comment>
<accession>A0A1Q3CVU1</accession>
<evidence type="ECO:0000313" key="2">
    <source>
        <dbReference type="Proteomes" id="UP000187406"/>
    </source>
</evidence>
<keyword evidence="2" id="KW-1185">Reference proteome</keyword>
<name>A0A1Q3CVU1_CEPFO</name>
<evidence type="ECO:0000313" key="1">
    <source>
        <dbReference type="EMBL" id="GAV84285.1"/>
    </source>
</evidence>
<dbReference type="EMBL" id="BDDD01003164">
    <property type="protein sequence ID" value="GAV84285.1"/>
    <property type="molecule type" value="Genomic_DNA"/>
</dbReference>
<dbReference type="InParanoid" id="A0A1Q3CVU1"/>
<proteinExistence type="predicted"/>
<gene>
    <name evidence="1" type="ORF">CFOL_v3_27729</name>
</gene>
<sequence>MKRVAADSNQSNPVTEDARVRIRHQSLLQDYLELQKEFVLNNKKLQTTYEKKDVLVGEVRFLRQRHRYLLDLRSQELEPEQDFGQPKIKDMQLAKDSVCGANGTVLKKLSPVAHSDPVLSAKGNLGMKEEVVLDPYRVNKKPKNCLINGKRIKKKKISWQDQLALKV</sequence>
<dbReference type="PANTHER" id="PTHR34807:SF6">
    <property type="entry name" value="MYB-CC TYPE TRANSCRIPTION FACTOR LHEQLE-CONTAINING DOMAIN-CONTAINING PROTEIN"/>
    <property type="match status" value="1"/>
</dbReference>
<dbReference type="AlphaFoldDB" id="A0A1Q3CVU1"/>
<organism evidence="1 2">
    <name type="scientific">Cephalotus follicularis</name>
    <name type="common">Albany pitcher plant</name>
    <dbReference type="NCBI Taxonomy" id="3775"/>
    <lineage>
        <taxon>Eukaryota</taxon>
        <taxon>Viridiplantae</taxon>
        <taxon>Streptophyta</taxon>
        <taxon>Embryophyta</taxon>
        <taxon>Tracheophyta</taxon>
        <taxon>Spermatophyta</taxon>
        <taxon>Magnoliopsida</taxon>
        <taxon>eudicotyledons</taxon>
        <taxon>Gunneridae</taxon>
        <taxon>Pentapetalae</taxon>
        <taxon>rosids</taxon>
        <taxon>fabids</taxon>
        <taxon>Oxalidales</taxon>
        <taxon>Cephalotaceae</taxon>
        <taxon>Cephalotus</taxon>
    </lineage>
</organism>
<dbReference type="PANTHER" id="PTHR34807">
    <property type="entry name" value="OS08G0270800 PROTEIN"/>
    <property type="match status" value="1"/>
</dbReference>
<dbReference type="Proteomes" id="UP000187406">
    <property type="component" value="Unassembled WGS sequence"/>
</dbReference>
<dbReference type="OrthoDB" id="1295445at2759"/>